<evidence type="ECO:0000256" key="2">
    <source>
        <dbReference type="ARBA" id="ARBA00023163"/>
    </source>
</evidence>
<gene>
    <name evidence="5" type="ORF">IFM89_002507</name>
</gene>
<keyword evidence="6" id="KW-1185">Reference proteome</keyword>
<evidence type="ECO:0000313" key="6">
    <source>
        <dbReference type="Proteomes" id="UP000631114"/>
    </source>
</evidence>
<feature type="transmembrane region" description="Helical" evidence="3">
    <location>
        <begin position="80"/>
        <end position="99"/>
    </location>
</feature>
<dbReference type="PANTHER" id="PTHR10783:SF4">
    <property type="entry name" value="PHOSPHATE TRANSPORTER PHO1 HOMOLOG 3"/>
    <property type="match status" value="1"/>
</dbReference>
<proteinExistence type="predicted"/>
<dbReference type="GO" id="GO:0016036">
    <property type="term" value="P:cellular response to phosphate starvation"/>
    <property type="evidence" value="ECO:0007669"/>
    <property type="project" value="TreeGrafter"/>
</dbReference>
<dbReference type="GO" id="GO:0006817">
    <property type="term" value="P:phosphate ion transport"/>
    <property type="evidence" value="ECO:0007669"/>
    <property type="project" value="TreeGrafter"/>
</dbReference>
<comment type="caution">
    <text evidence="5">The sequence shown here is derived from an EMBL/GenBank/DDBJ whole genome shotgun (WGS) entry which is preliminary data.</text>
</comment>
<sequence>MKQCSIDSLLDQTIKHMLFLRSVTNRAEKLKQCVYTDQGTELGYREVFLVSIALATLTLAAVLSNLDMEMDPRLLARSRPLGVSSSISAIMLALTMVFLSENDFYDEAKYTHLESNGIHLLSYCSKIHSLENEHLNNVGKYRAFKFVPLPFNYDENEDKDESCLVLIYTHAILVHLASSPMELETLMPVLLWVLENSLRYVRDFFVAY</sequence>
<dbReference type="GO" id="GO:0000822">
    <property type="term" value="F:inositol hexakisphosphate binding"/>
    <property type="evidence" value="ECO:0007669"/>
    <property type="project" value="TreeGrafter"/>
</dbReference>
<keyword evidence="3" id="KW-0472">Membrane</keyword>
<evidence type="ECO:0000256" key="3">
    <source>
        <dbReference type="SAM" id="Phobius"/>
    </source>
</evidence>
<dbReference type="OrthoDB" id="9970435at2759"/>
<dbReference type="AlphaFoldDB" id="A0A835HKJ7"/>
<name>A0A835HKJ7_9MAGN</name>
<reference evidence="5 6" key="1">
    <citation type="submission" date="2020-10" db="EMBL/GenBank/DDBJ databases">
        <title>The Coptis chinensis genome and diversification of protoberbering-type alkaloids.</title>
        <authorList>
            <person name="Wang B."/>
            <person name="Shu S."/>
            <person name="Song C."/>
            <person name="Liu Y."/>
        </authorList>
    </citation>
    <scope>NUCLEOTIDE SEQUENCE [LARGE SCALE GENOMIC DNA]</scope>
    <source>
        <strain evidence="5">HL-2020</strain>
        <tissue evidence="5">Leaf</tissue>
    </source>
</reference>
<keyword evidence="3" id="KW-1133">Transmembrane helix</keyword>
<keyword evidence="1" id="KW-0805">Transcription regulation</keyword>
<feature type="transmembrane region" description="Helical" evidence="3">
    <location>
        <begin position="47"/>
        <end position="68"/>
    </location>
</feature>
<accession>A0A835HKJ7</accession>
<dbReference type="GO" id="GO:0005802">
    <property type="term" value="C:trans-Golgi network"/>
    <property type="evidence" value="ECO:0007669"/>
    <property type="project" value="TreeGrafter"/>
</dbReference>
<evidence type="ECO:0000256" key="1">
    <source>
        <dbReference type="ARBA" id="ARBA00023015"/>
    </source>
</evidence>
<keyword evidence="3" id="KW-0812">Transmembrane</keyword>
<dbReference type="GO" id="GO:0005886">
    <property type="term" value="C:plasma membrane"/>
    <property type="evidence" value="ECO:0007669"/>
    <property type="project" value="TreeGrafter"/>
</dbReference>
<dbReference type="PANTHER" id="PTHR10783">
    <property type="entry name" value="XENOTROPIC AND POLYTROPIC RETROVIRUS RECEPTOR 1-RELATED"/>
    <property type="match status" value="1"/>
</dbReference>
<evidence type="ECO:0000259" key="4">
    <source>
        <dbReference type="Pfam" id="PF23176"/>
    </source>
</evidence>
<feature type="domain" description="BHLH" evidence="4">
    <location>
        <begin position="3"/>
        <end position="32"/>
    </location>
</feature>
<evidence type="ECO:0000313" key="5">
    <source>
        <dbReference type="EMBL" id="KAF9600034.1"/>
    </source>
</evidence>
<dbReference type="Proteomes" id="UP000631114">
    <property type="component" value="Unassembled WGS sequence"/>
</dbReference>
<protein>
    <recommendedName>
        <fullName evidence="4">BHLH domain-containing protein</fullName>
    </recommendedName>
</protein>
<dbReference type="GO" id="GO:0046983">
    <property type="term" value="F:protein dimerization activity"/>
    <property type="evidence" value="ECO:0007669"/>
    <property type="project" value="InterPro"/>
</dbReference>
<dbReference type="Pfam" id="PF23176">
    <property type="entry name" value="bHLH_LHW"/>
    <property type="match status" value="1"/>
</dbReference>
<organism evidence="5 6">
    <name type="scientific">Coptis chinensis</name>
    <dbReference type="NCBI Taxonomy" id="261450"/>
    <lineage>
        <taxon>Eukaryota</taxon>
        <taxon>Viridiplantae</taxon>
        <taxon>Streptophyta</taxon>
        <taxon>Embryophyta</taxon>
        <taxon>Tracheophyta</taxon>
        <taxon>Spermatophyta</taxon>
        <taxon>Magnoliopsida</taxon>
        <taxon>Ranunculales</taxon>
        <taxon>Ranunculaceae</taxon>
        <taxon>Coptidoideae</taxon>
        <taxon>Coptis</taxon>
    </lineage>
</organism>
<dbReference type="InterPro" id="IPR011598">
    <property type="entry name" value="bHLH_dom"/>
</dbReference>
<dbReference type="EMBL" id="JADFTS010000006">
    <property type="protein sequence ID" value="KAF9600034.1"/>
    <property type="molecule type" value="Genomic_DNA"/>
</dbReference>
<keyword evidence="2" id="KW-0804">Transcription</keyword>